<dbReference type="Gene3D" id="3.10.20.280">
    <property type="entry name" value="RnfH-like"/>
    <property type="match status" value="1"/>
</dbReference>
<dbReference type="RefSeq" id="WP_086434098.1">
    <property type="nucleotide sequence ID" value="NZ_FXWH01000001.1"/>
</dbReference>
<feature type="region of interest" description="Disordered" evidence="3">
    <location>
        <begin position="78"/>
        <end position="131"/>
    </location>
</feature>
<dbReference type="SUPFAM" id="SSF54285">
    <property type="entry name" value="MoaD/ThiS"/>
    <property type="match status" value="1"/>
</dbReference>
<dbReference type="Pfam" id="PF03658">
    <property type="entry name" value="Ub-RnfH"/>
    <property type="match status" value="1"/>
</dbReference>
<proteinExistence type="inferred from homology"/>
<evidence type="ECO:0000256" key="2">
    <source>
        <dbReference type="HAMAP-Rule" id="MF_00460"/>
    </source>
</evidence>
<evidence type="ECO:0000256" key="3">
    <source>
        <dbReference type="SAM" id="MobiDB-lite"/>
    </source>
</evidence>
<evidence type="ECO:0000313" key="4">
    <source>
        <dbReference type="EMBL" id="SMQ64158.1"/>
    </source>
</evidence>
<sequence>MATNTVPSMIQVEVAYATPEQQKIIVVRVPAGATVHDCIVRSNITEFFADIDLDQQKVGIWSKACKLDTTPRDGDRIEIYRPLTADPKEVRRRRAEQAKDEGRADKVTGGRNRRKAEASDTDESNQDERSE</sequence>
<dbReference type="PANTHER" id="PTHR37483">
    <property type="entry name" value="UPF0125 PROTEIN RATB"/>
    <property type="match status" value="1"/>
</dbReference>
<dbReference type="AlphaFoldDB" id="A0A1Y6ENC7"/>
<reference evidence="5" key="1">
    <citation type="submission" date="2017-04" db="EMBL/GenBank/DDBJ databases">
        <authorList>
            <person name="Varghese N."/>
            <person name="Submissions S."/>
        </authorList>
    </citation>
    <scope>NUCLEOTIDE SEQUENCE [LARGE SCALE GENOMIC DNA]</scope>
</reference>
<organism evidence="4 5">
    <name type="scientific">Pseudidiomarina planktonica</name>
    <dbReference type="NCBI Taxonomy" id="1323738"/>
    <lineage>
        <taxon>Bacteria</taxon>
        <taxon>Pseudomonadati</taxon>
        <taxon>Pseudomonadota</taxon>
        <taxon>Gammaproteobacteria</taxon>
        <taxon>Alteromonadales</taxon>
        <taxon>Idiomarinaceae</taxon>
        <taxon>Pseudidiomarina</taxon>
    </lineage>
</organism>
<gene>
    <name evidence="4" type="ORF">SAMN06297229_0972</name>
</gene>
<evidence type="ECO:0000313" key="5">
    <source>
        <dbReference type="Proteomes" id="UP000194450"/>
    </source>
</evidence>
<dbReference type="PANTHER" id="PTHR37483:SF1">
    <property type="entry name" value="UPF0125 PROTEIN RATB"/>
    <property type="match status" value="1"/>
</dbReference>
<feature type="compositionally biased region" description="Basic and acidic residues" evidence="3">
    <location>
        <begin position="95"/>
        <end position="108"/>
    </location>
</feature>
<keyword evidence="5" id="KW-1185">Reference proteome</keyword>
<accession>A0A1Y6ENC7</accession>
<comment type="similarity">
    <text evidence="1 2">Belongs to the UPF0125 (RnfH) family.</text>
</comment>
<dbReference type="OrthoDB" id="9796575at2"/>
<protein>
    <recommendedName>
        <fullName evidence="2">UPF0125 protein SAMN06297229_0972</fullName>
    </recommendedName>
</protein>
<dbReference type="NCBIfam" id="NF002490">
    <property type="entry name" value="PRK01777.1"/>
    <property type="match status" value="1"/>
</dbReference>
<dbReference type="InterPro" id="IPR037021">
    <property type="entry name" value="RnfH_sf"/>
</dbReference>
<dbReference type="EMBL" id="FXWH01000001">
    <property type="protein sequence ID" value="SMQ64158.1"/>
    <property type="molecule type" value="Genomic_DNA"/>
</dbReference>
<dbReference type="HAMAP" id="MF_00460">
    <property type="entry name" value="UPF0125_RnfH"/>
    <property type="match status" value="1"/>
</dbReference>
<name>A0A1Y6ENC7_9GAMM</name>
<dbReference type="InterPro" id="IPR016155">
    <property type="entry name" value="Mopterin_synth/thiamin_S_b"/>
</dbReference>
<dbReference type="Proteomes" id="UP000194450">
    <property type="component" value="Unassembled WGS sequence"/>
</dbReference>
<evidence type="ECO:0000256" key="1">
    <source>
        <dbReference type="ARBA" id="ARBA00010645"/>
    </source>
</evidence>
<dbReference type="InterPro" id="IPR005346">
    <property type="entry name" value="RnfH"/>
</dbReference>